<evidence type="ECO:0000313" key="2">
    <source>
        <dbReference type="Proteomes" id="UP001304895"/>
    </source>
</evidence>
<reference evidence="1" key="2">
    <citation type="submission" date="2023-05" db="EMBL/GenBank/DDBJ databases">
        <authorList>
            <consortium name="Lawrence Berkeley National Laboratory"/>
            <person name="Steindorff A."/>
            <person name="Hensen N."/>
            <person name="Bonometti L."/>
            <person name="Westerberg I."/>
            <person name="Brannstrom I.O."/>
            <person name="Guillou S."/>
            <person name="Cros-Aarteil S."/>
            <person name="Calhoun S."/>
            <person name="Haridas S."/>
            <person name="Kuo A."/>
            <person name="Mondo S."/>
            <person name="Pangilinan J."/>
            <person name="Riley R."/>
            <person name="Labutti K."/>
            <person name="Andreopoulos B."/>
            <person name="Lipzen A."/>
            <person name="Chen C."/>
            <person name="Yanf M."/>
            <person name="Daum C."/>
            <person name="Ng V."/>
            <person name="Clum A."/>
            <person name="Ohm R."/>
            <person name="Martin F."/>
            <person name="Silar P."/>
            <person name="Natvig D."/>
            <person name="Lalanne C."/>
            <person name="Gautier V."/>
            <person name="Ament-Velasquez S.L."/>
            <person name="Kruys A."/>
            <person name="Hutchinson M.I."/>
            <person name="Powell A.J."/>
            <person name="Barry K."/>
            <person name="Miller A.N."/>
            <person name="Grigoriev I.V."/>
            <person name="Debuchy R."/>
            <person name="Gladieux P."/>
            <person name="Thoren M.H."/>
            <person name="Johannesson H."/>
        </authorList>
    </citation>
    <scope>NUCLEOTIDE SEQUENCE</scope>
    <source>
        <strain evidence="1">CBS 123565</strain>
    </source>
</reference>
<protein>
    <submittedName>
        <fullName evidence="1">Uncharacterized protein</fullName>
    </submittedName>
</protein>
<name>A0AAN6UF54_9PEZI</name>
<dbReference type="AlphaFoldDB" id="A0AAN6UF54"/>
<organism evidence="1 2">
    <name type="scientific">Trichocladium antarcticum</name>
    <dbReference type="NCBI Taxonomy" id="1450529"/>
    <lineage>
        <taxon>Eukaryota</taxon>
        <taxon>Fungi</taxon>
        <taxon>Dikarya</taxon>
        <taxon>Ascomycota</taxon>
        <taxon>Pezizomycotina</taxon>
        <taxon>Sordariomycetes</taxon>
        <taxon>Sordariomycetidae</taxon>
        <taxon>Sordariales</taxon>
        <taxon>Chaetomiaceae</taxon>
        <taxon>Trichocladium</taxon>
    </lineage>
</organism>
<proteinExistence type="predicted"/>
<accession>A0AAN6UF54</accession>
<evidence type="ECO:0000313" key="1">
    <source>
        <dbReference type="EMBL" id="KAK4131629.1"/>
    </source>
</evidence>
<sequence>MCRVSPCVPEIRGSRVVAHHIKLVVLLERQPARRPLIGKKIACVQRATGGVWSFVTQSTCPVQRAGTGSPRQSGVGAAVPLRQSEHAPGTTPAITPSMHQVWVRGRWEVGCVPATKHTHLLSIQDSRAMDVSPPYPSHHPTPIATCSVHLGLKSRRFLCRLPTDQNARLQSALAAKPRAATG</sequence>
<dbReference type="Proteomes" id="UP001304895">
    <property type="component" value="Unassembled WGS sequence"/>
</dbReference>
<comment type="caution">
    <text evidence="1">The sequence shown here is derived from an EMBL/GenBank/DDBJ whole genome shotgun (WGS) entry which is preliminary data.</text>
</comment>
<keyword evidence="2" id="KW-1185">Reference proteome</keyword>
<dbReference type="EMBL" id="MU853422">
    <property type="protein sequence ID" value="KAK4131629.1"/>
    <property type="molecule type" value="Genomic_DNA"/>
</dbReference>
<reference evidence="1" key="1">
    <citation type="journal article" date="2023" name="Mol. Phylogenet. Evol.">
        <title>Genome-scale phylogeny and comparative genomics of the fungal order Sordariales.</title>
        <authorList>
            <person name="Hensen N."/>
            <person name="Bonometti L."/>
            <person name="Westerberg I."/>
            <person name="Brannstrom I.O."/>
            <person name="Guillou S."/>
            <person name="Cros-Aarteil S."/>
            <person name="Calhoun S."/>
            <person name="Haridas S."/>
            <person name="Kuo A."/>
            <person name="Mondo S."/>
            <person name="Pangilinan J."/>
            <person name="Riley R."/>
            <person name="LaButti K."/>
            <person name="Andreopoulos B."/>
            <person name="Lipzen A."/>
            <person name="Chen C."/>
            <person name="Yan M."/>
            <person name="Daum C."/>
            <person name="Ng V."/>
            <person name="Clum A."/>
            <person name="Steindorff A."/>
            <person name="Ohm R.A."/>
            <person name="Martin F."/>
            <person name="Silar P."/>
            <person name="Natvig D.O."/>
            <person name="Lalanne C."/>
            <person name="Gautier V."/>
            <person name="Ament-Velasquez S.L."/>
            <person name="Kruys A."/>
            <person name="Hutchinson M.I."/>
            <person name="Powell A.J."/>
            <person name="Barry K."/>
            <person name="Miller A.N."/>
            <person name="Grigoriev I.V."/>
            <person name="Debuchy R."/>
            <person name="Gladieux P."/>
            <person name="Hiltunen Thoren M."/>
            <person name="Johannesson H."/>
        </authorList>
    </citation>
    <scope>NUCLEOTIDE SEQUENCE</scope>
    <source>
        <strain evidence="1">CBS 123565</strain>
    </source>
</reference>
<gene>
    <name evidence="1" type="ORF">BT67DRAFT_144234</name>
</gene>